<gene>
    <name evidence="1" type="ORF">DCAR_0206125</name>
</gene>
<reference evidence="1" key="1">
    <citation type="journal article" date="2016" name="Nat. Genet.">
        <title>A high-quality carrot genome assembly provides new insights into carotenoid accumulation and asterid genome evolution.</title>
        <authorList>
            <person name="Iorizzo M."/>
            <person name="Ellison S."/>
            <person name="Senalik D."/>
            <person name="Zeng P."/>
            <person name="Satapoomin P."/>
            <person name="Huang J."/>
            <person name="Bowman M."/>
            <person name="Iovene M."/>
            <person name="Sanseverino W."/>
            <person name="Cavagnaro P."/>
            <person name="Yildiz M."/>
            <person name="Macko-Podgorni A."/>
            <person name="Moranska E."/>
            <person name="Grzebelus E."/>
            <person name="Grzebelus D."/>
            <person name="Ashrafi H."/>
            <person name="Zheng Z."/>
            <person name="Cheng S."/>
            <person name="Spooner D."/>
            <person name="Van Deynze A."/>
            <person name="Simon P."/>
        </authorList>
    </citation>
    <scope>NUCLEOTIDE SEQUENCE</scope>
    <source>
        <tissue evidence="1">Leaf</tissue>
    </source>
</reference>
<dbReference type="Proteomes" id="UP000077755">
    <property type="component" value="Chromosome 2"/>
</dbReference>
<dbReference type="Pfam" id="PF02373">
    <property type="entry name" value="JmjC"/>
    <property type="match status" value="1"/>
</dbReference>
<dbReference type="GO" id="GO:0005634">
    <property type="term" value="C:nucleus"/>
    <property type="evidence" value="ECO:0007669"/>
    <property type="project" value="TreeGrafter"/>
</dbReference>
<dbReference type="GO" id="GO:0010468">
    <property type="term" value="P:regulation of gene expression"/>
    <property type="evidence" value="ECO:0007669"/>
    <property type="project" value="TreeGrafter"/>
</dbReference>
<reference evidence="1" key="2">
    <citation type="submission" date="2022-03" db="EMBL/GenBank/DDBJ databases">
        <title>Draft title - Genomic analysis of global carrot germplasm unveils the trajectory of domestication and the origin of high carotenoid orange carrot.</title>
        <authorList>
            <person name="Iorizzo M."/>
            <person name="Ellison S."/>
            <person name="Senalik D."/>
            <person name="Macko-Podgorni A."/>
            <person name="Grzebelus D."/>
            <person name="Bostan H."/>
            <person name="Rolling W."/>
            <person name="Curaba J."/>
            <person name="Simon P."/>
        </authorList>
    </citation>
    <scope>NUCLEOTIDE SEQUENCE</scope>
    <source>
        <tissue evidence="1">Leaf</tissue>
    </source>
</reference>
<dbReference type="PANTHER" id="PTHR10694:SF38">
    <property type="entry name" value="LYSINE-SPECIFIC DEMETHYLASE REF6"/>
    <property type="match status" value="1"/>
</dbReference>
<dbReference type="InterPro" id="IPR003347">
    <property type="entry name" value="JmjC_dom"/>
</dbReference>
<dbReference type="PROSITE" id="PS51184">
    <property type="entry name" value="JMJC"/>
    <property type="match status" value="1"/>
</dbReference>
<evidence type="ECO:0000313" key="2">
    <source>
        <dbReference type="Proteomes" id="UP000077755"/>
    </source>
</evidence>
<sequence length="123" mass="14101">MHISAVVELEKRRGGDGLSDDFECGRYGLEFEGCSEVQKVSLLRFVKDDIPGITSPMVYIGMLFSWFAWHVKDHDLHSLNYMHTGERKTWYGVPQNAAAAFEDVIRDHGYNGEMNPLCEFGYY</sequence>
<protein>
    <submittedName>
        <fullName evidence="1">Uncharacterized protein</fullName>
    </submittedName>
</protein>
<dbReference type="Gene3D" id="2.60.120.650">
    <property type="entry name" value="Cupin"/>
    <property type="match status" value="1"/>
</dbReference>
<dbReference type="GO" id="GO:0034647">
    <property type="term" value="F:histone H3K4me/H3K4me2/H3K4me3 demethylase activity"/>
    <property type="evidence" value="ECO:0007669"/>
    <property type="project" value="TreeGrafter"/>
</dbReference>
<organism evidence="1 2">
    <name type="scientific">Daucus carota subsp. sativus</name>
    <name type="common">Carrot</name>
    <dbReference type="NCBI Taxonomy" id="79200"/>
    <lineage>
        <taxon>Eukaryota</taxon>
        <taxon>Viridiplantae</taxon>
        <taxon>Streptophyta</taxon>
        <taxon>Embryophyta</taxon>
        <taxon>Tracheophyta</taxon>
        <taxon>Spermatophyta</taxon>
        <taxon>Magnoliopsida</taxon>
        <taxon>eudicotyledons</taxon>
        <taxon>Gunneridae</taxon>
        <taxon>Pentapetalae</taxon>
        <taxon>asterids</taxon>
        <taxon>campanulids</taxon>
        <taxon>Apiales</taxon>
        <taxon>Apiaceae</taxon>
        <taxon>Apioideae</taxon>
        <taxon>Scandiceae</taxon>
        <taxon>Daucinae</taxon>
        <taxon>Daucus</taxon>
        <taxon>Daucus sect. Daucus</taxon>
    </lineage>
</organism>
<proteinExistence type="predicted"/>
<dbReference type="SUPFAM" id="SSF51197">
    <property type="entry name" value="Clavaminate synthase-like"/>
    <property type="match status" value="1"/>
</dbReference>
<dbReference type="PANTHER" id="PTHR10694">
    <property type="entry name" value="LYSINE-SPECIFIC DEMETHYLASE"/>
    <property type="match status" value="1"/>
</dbReference>
<dbReference type="GO" id="GO:0000785">
    <property type="term" value="C:chromatin"/>
    <property type="evidence" value="ECO:0007669"/>
    <property type="project" value="TreeGrafter"/>
</dbReference>
<name>A0A161Y5I8_DAUCS</name>
<dbReference type="Gramene" id="KZN04597">
    <property type="protein sequence ID" value="KZN04597"/>
    <property type="gene ID" value="DCAR_005434"/>
</dbReference>
<evidence type="ECO:0000313" key="1">
    <source>
        <dbReference type="EMBL" id="WOG86906.1"/>
    </source>
</evidence>
<dbReference type="OMA" id="DFECGRY"/>
<accession>A0A161Y5I8</accession>
<dbReference type="AlphaFoldDB" id="A0A161Y5I8"/>
<dbReference type="EMBL" id="CP093344">
    <property type="protein sequence ID" value="WOG86906.1"/>
    <property type="molecule type" value="Genomic_DNA"/>
</dbReference>
<keyword evidence="2" id="KW-1185">Reference proteome</keyword>